<keyword evidence="2" id="KW-0677">Repeat</keyword>
<dbReference type="PANTHER" id="PTHR19818:SF158">
    <property type="entry name" value="C2H2-TYPE DOMAIN-CONTAINING PROTEIN-RELATED"/>
    <property type="match status" value="1"/>
</dbReference>
<dbReference type="GO" id="GO:0045944">
    <property type="term" value="P:positive regulation of transcription by RNA polymerase II"/>
    <property type="evidence" value="ECO:0007669"/>
    <property type="project" value="UniProtKB-ARBA"/>
</dbReference>
<dbReference type="AlphaFoldDB" id="A0A0B6Z0S3"/>
<gene>
    <name evidence="7" type="primary">ORF41970</name>
</gene>
<dbReference type="GO" id="GO:0005634">
    <property type="term" value="C:nucleus"/>
    <property type="evidence" value="ECO:0007669"/>
    <property type="project" value="UniProtKB-ARBA"/>
</dbReference>
<evidence type="ECO:0000256" key="3">
    <source>
        <dbReference type="ARBA" id="ARBA00022771"/>
    </source>
</evidence>
<dbReference type="InterPro" id="IPR036236">
    <property type="entry name" value="Znf_C2H2_sf"/>
</dbReference>
<dbReference type="PROSITE" id="PS00028">
    <property type="entry name" value="ZINC_FINGER_C2H2_1"/>
    <property type="match status" value="1"/>
</dbReference>
<name>A0A0B6Z0S3_9EUPU</name>
<dbReference type="SUPFAM" id="SSF57667">
    <property type="entry name" value="beta-beta-alpha zinc fingers"/>
    <property type="match status" value="1"/>
</dbReference>
<accession>A0A0B6Z0S3</accession>
<feature type="domain" description="C2H2-type" evidence="6">
    <location>
        <begin position="6"/>
        <end position="33"/>
    </location>
</feature>
<dbReference type="PANTHER" id="PTHR19818">
    <property type="entry name" value="ZINC FINGER PROTEIN ZIC AND GLI"/>
    <property type="match status" value="1"/>
</dbReference>
<protein>
    <recommendedName>
        <fullName evidence="6">C2H2-type domain-containing protein</fullName>
    </recommendedName>
</protein>
<evidence type="ECO:0000259" key="6">
    <source>
        <dbReference type="PROSITE" id="PS50157"/>
    </source>
</evidence>
<sequence>ETVKHCQCDVCGKRFADNGKLEAHINTHSGEKPYSWDKSFIYNSVVKKHKRIHTYKSILTNVMFVGKNLLIEVD</sequence>
<dbReference type="GO" id="GO:0000981">
    <property type="term" value="F:DNA-binding transcription factor activity, RNA polymerase II-specific"/>
    <property type="evidence" value="ECO:0007669"/>
    <property type="project" value="TreeGrafter"/>
</dbReference>
<keyword evidence="3 5" id="KW-0863">Zinc-finger</keyword>
<proteinExistence type="predicted"/>
<evidence type="ECO:0000256" key="5">
    <source>
        <dbReference type="PROSITE-ProRule" id="PRU00042"/>
    </source>
</evidence>
<keyword evidence="1" id="KW-0479">Metal-binding</keyword>
<evidence type="ECO:0000256" key="2">
    <source>
        <dbReference type="ARBA" id="ARBA00022737"/>
    </source>
</evidence>
<evidence type="ECO:0000313" key="7">
    <source>
        <dbReference type="EMBL" id="CEK61335.1"/>
    </source>
</evidence>
<feature type="non-terminal residue" evidence="7">
    <location>
        <position position="1"/>
    </location>
</feature>
<evidence type="ECO:0000256" key="1">
    <source>
        <dbReference type="ARBA" id="ARBA00022723"/>
    </source>
</evidence>
<dbReference type="EMBL" id="HACG01014470">
    <property type="protein sequence ID" value="CEK61335.1"/>
    <property type="molecule type" value="Transcribed_RNA"/>
</dbReference>
<evidence type="ECO:0000256" key="4">
    <source>
        <dbReference type="ARBA" id="ARBA00022833"/>
    </source>
</evidence>
<reference evidence="7" key="1">
    <citation type="submission" date="2014-12" db="EMBL/GenBank/DDBJ databases">
        <title>Insight into the proteome of Arion vulgaris.</title>
        <authorList>
            <person name="Aradska J."/>
            <person name="Bulat T."/>
            <person name="Smidak R."/>
            <person name="Sarate P."/>
            <person name="Gangsoo J."/>
            <person name="Sialana F."/>
            <person name="Bilban M."/>
            <person name="Lubec G."/>
        </authorList>
    </citation>
    <scope>NUCLEOTIDE SEQUENCE</scope>
    <source>
        <tissue evidence="7">Skin</tissue>
    </source>
</reference>
<dbReference type="Pfam" id="PF00096">
    <property type="entry name" value="zf-C2H2"/>
    <property type="match status" value="1"/>
</dbReference>
<dbReference type="GO" id="GO:0008270">
    <property type="term" value="F:zinc ion binding"/>
    <property type="evidence" value="ECO:0007669"/>
    <property type="project" value="UniProtKB-KW"/>
</dbReference>
<dbReference type="GO" id="GO:0000978">
    <property type="term" value="F:RNA polymerase II cis-regulatory region sequence-specific DNA binding"/>
    <property type="evidence" value="ECO:0007669"/>
    <property type="project" value="TreeGrafter"/>
</dbReference>
<dbReference type="InterPro" id="IPR013087">
    <property type="entry name" value="Znf_C2H2_type"/>
</dbReference>
<dbReference type="InterPro" id="IPR050329">
    <property type="entry name" value="GLI_C2H2-zinc-finger"/>
</dbReference>
<dbReference type="Gene3D" id="3.30.160.60">
    <property type="entry name" value="Classic Zinc Finger"/>
    <property type="match status" value="2"/>
</dbReference>
<dbReference type="PROSITE" id="PS50157">
    <property type="entry name" value="ZINC_FINGER_C2H2_2"/>
    <property type="match status" value="1"/>
</dbReference>
<organism evidence="7">
    <name type="scientific">Arion vulgaris</name>
    <dbReference type="NCBI Taxonomy" id="1028688"/>
    <lineage>
        <taxon>Eukaryota</taxon>
        <taxon>Metazoa</taxon>
        <taxon>Spiralia</taxon>
        <taxon>Lophotrochozoa</taxon>
        <taxon>Mollusca</taxon>
        <taxon>Gastropoda</taxon>
        <taxon>Heterobranchia</taxon>
        <taxon>Euthyneura</taxon>
        <taxon>Panpulmonata</taxon>
        <taxon>Eupulmonata</taxon>
        <taxon>Stylommatophora</taxon>
        <taxon>Helicina</taxon>
        <taxon>Arionoidea</taxon>
        <taxon>Arionidae</taxon>
        <taxon>Arion</taxon>
    </lineage>
</organism>
<dbReference type="FunFam" id="3.30.160.60:FF:000100">
    <property type="entry name" value="Zinc finger 45-like"/>
    <property type="match status" value="1"/>
</dbReference>
<keyword evidence="4" id="KW-0862">Zinc</keyword>